<evidence type="ECO:0000313" key="4">
    <source>
        <dbReference type="Proteomes" id="UP001177341"/>
    </source>
</evidence>
<proteinExistence type="predicted"/>
<evidence type="ECO:0000313" key="3">
    <source>
        <dbReference type="Proteomes" id="UP001169862"/>
    </source>
</evidence>
<dbReference type="GeneID" id="89454762"/>
<organism evidence="1 3">
    <name type="scientific">Neptunomonas phycophila</name>
    <dbReference type="NCBI Taxonomy" id="1572645"/>
    <lineage>
        <taxon>Bacteria</taxon>
        <taxon>Pseudomonadati</taxon>
        <taxon>Pseudomonadota</taxon>
        <taxon>Gammaproteobacteria</taxon>
        <taxon>Oceanospirillales</taxon>
        <taxon>Oceanospirillaceae</taxon>
        <taxon>Neptunomonas</taxon>
    </lineage>
</organism>
<dbReference type="EMBL" id="JAUOPG010000005">
    <property type="protein sequence ID" value="MDO6453884.1"/>
    <property type="molecule type" value="Genomic_DNA"/>
</dbReference>
<name>A0AAW7XI00_9GAMM</name>
<accession>A0AAW7XI00</accession>
<evidence type="ECO:0000313" key="1">
    <source>
        <dbReference type="EMBL" id="MDO6453884.1"/>
    </source>
</evidence>
<dbReference type="EMBL" id="JAUYVO010000008">
    <property type="protein sequence ID" value="MDP2523514.1"/>
    <property type="molecule type" value="Genomic_DNA"/>
</dbReference>
<sequence length="124" mass="14201">MEFVATFLVCLFILLLLVVALVFGRPPVYRPSREYVLHMIEGMISGEQDQDAWTLFVGLPIIHDPELEEIRQSCYELELDAESGGAVSFGSARYRYNDQGMDRLKLLRGELEQLILKTPVFKSF</sequence>
<reference evidence="1" key="1">
    <citation type="submission" date="2023-07" db="EMBL/GenBank/DDBJ databases">
        <title>Genome content predicts the carbon catabolic preferences of heterotrophic bacteria.</title>
        <authorList>
            <person name="Gralka M."/>
        </authorList>
    </citation>
    <scope>NUCLEOTIDE SEQUENCE</scope>
    <source>
        <strain evidence="2">5G01</strain>
        <strain evidence="1">I2M16</strain>
    </source>
</reference>
<dbReference type="RefSeq" id="WP_178967802.1">
    <property type="nucleotide sequence ID" value="NZ_CAXHZV010000005.1"/>
</dbReference>
<comment type="caution">
    <text evidence="1">The sequence shown here is derived from an EMBL/GenBank/DDBJ whole genome shotgun (WGS) entry which is preliminary data.</text>
</comment>
<dbReference type="AlphaFoldDB" id="A0AAW7XI00"/>
<dbReference type="Proteomes" id="UP001169862">
    <property type="component" value="Unassembled WGS sequence"/>
</dbReference>
<evidence type="ECO:0000313" key="2">
    <source>
        <dbReference type="EMBL" id="MDP2523514.1"/>
    </source>
</evidence>
<protein>
    <submittedName>
        <fullName evidence="1">Uncharacterized protein</fullName>
    </submittedName>
</protein>
<gene>
    <name evidence="1" type="ORF">Q4490_09925</name>
    <name evidence="2" type="ORF">Q8W30_13130</name>
</gene>
<keyword evidence="4" id="KW-1185">Reference proteome</keyword>
<dbReference type="Proteomes" id="UP001177341">
    <property type="component" value="Unassembled WGS sequence"/>
</dbReference>